<gene>
    <name evidence="2" type="ORF">ABID39_001212</name>
</gene>
<keyword evidence="3" id="KW-1185">Reference proteome</keyword>
<evidence type="ECO:0000313" key="3">
    <source>
        <dbReference type="Proteomes" id="UP001549112"/>
    </source>
</evidence>
<keyword evidence="1" id="KW-0472">Membrane</keyword>
<proteinExistence type="predicted"/>
<name>A0ABV2FPR6_9HYPH</name>
<dbReference type="EMBL" id="JBEPLT010000012">
    <property type="protein sequence ID" value="MET3560511.1"/>
    <property type="molecule type" value="Genomic_DNA"/>
</dbReference>
<keyword evidence="1" id="KW-0812">Transmembrane</keyword>
<reference evidence="2 3" key="1">
    <citation type="submission" date="2024-06" db="EMBL/GenBank/DDBJ databases">
        <title>Genomic Encyclopedia of Type Strains, Phase IV (KMG-IV): sequencing the most valuable type-strain genomes for metagenomic binning, comparative biology and taxonomic classification.</title>
        <authorList>
            <person name="Goeker M."/>
        </authorList>
    </citation>
    <scope>NUCLEOTIDE SEQUENCE [LARGE SCALE GENOMIC DNA]</scope>
    <source>
        <strain evidence="2 3">DSM 23650</strain>
    </source>
</reference>
<sequence>MIKFHKFMKKIMLKSEHRTLEALSQQRKTHILYNILEYIFVIVISLSAICATLISFSDQLKTYF</sequence>
<accession>A0ABV2FPR6</accession>
<comment type="caution">
    <text evidence="2">The sequence shown here is derived from an EMBL/GenBank/DDBJ whole genome shotgun (WGS) entry which is preliminary data.</text>
</comment>
<feature type="transmembrane region" description="Helical" evidence="1">
    <location>
        <begin position="35"/>
        <end position="56"/>
    </location>
</feature>
<protein>
    <submittedName>
        <fullName evidence="2">Uncharacterized protein</fullName>
    </submittedName>
</protein>
<evidence type="ECO:0000313" key="2">
    <source>
        <dbReference type="EMBL" id="MET3560511.1"/>
    </source>
</evidence>
<evidence type="ECO:0000256" key="1">
    <source>
        <dbReference type="SAM" id="Phobius"/>
    </source>
</evidence>
<dbReference type="Proteomes" id="UP001549112">
    <property type="component" value="Unassembled WGS sequence"/>
</dbReference>
<keyword evidence="1" id="KW-1133">Transmembrane helix</keyword>
<organism evidence="2 3">
    <name type="scientific">Bartonella japonica</name>
    <dbReference type="NCBI Taxonomy" id="357761"/>
    <lineage>
        <taxon>Bacteria</taxon>
        <taxon>Pseudomonadati</taxon>
        <taxon>Pseudomonadota</taxon>
        <taxon>Alphaproteobacteria</taxon>
        <taxon>Hyphomicrobiales</taxon>
        <taxon>Bartonellaceae</taxon>
        <taxon>Bartonella</taxon>
    </lineage>
</organism>